<dbReference type="Proteomes" id="UP000306544">
    <property type="component" value="Unassembled WGS sequence"/>
</dbReference>
<dbReference type="EMBL" id="VAWA01000003">
    <property type="protein sequence ID" value="TLP78968.1"/>
    <property type="molecule type" value="Genomic_DNA"/>
</dbReference>
<keyword evidence="3" id="KW-1185">Reference proteome</keyword>
<dbReference type="RefSeq" id="WP_138169479.1">
    <property type="nucleotide sequence ID" value="NZ_VAWA01000003.1"/>
</dbReference>
<evidence type="ECO:0000313" key="2">
    <source>
        <dbReference type="EMBL" id="TLP78968.1"/>
    </source>
</evidence>
<feature type="region of interest" description="Disordered" evidence="1">
    <location>
        <begin position="25"/>
        <end position="59"/>
    </location>
</feature>
<proteinExistence type="predicted"/>
<feature type="compositionally biased region" description="Acidic residues" evidence="1">
    <location>
        <begin position="28"/>
        <end position="59"/>
    </location>
</feature>
<gene>
    <name evidence="2" type="ORF">FEF27_03695</name>
</gene>
<organism evidence="2 3">
    <name type="scientific">Nesterenkonia sphaerica</name>
    <dbReference type="NCBI Taxonomy" id="1804988"/>
    <lineage>
        <taxon>Bacteria</taxon>
        <taxon>Bacillati</taxon>
        <taxon>Actinomycetota</taxon>
        <taxon>Actinomycetes</taxon>
        <taxon>Micrococcales</taxon>
        <taxon>Micrococcaceae</taxon>
        <taxon>Nesterenkonia</taxon>
    </lineage>
</organism>
<evidence type="ECO:0000256" key="1">
    <source>
        <dbReference type="SAM" id="MobiDB-lite"/>
    </source>
</evidence>
<evidence type="ECO:0000313" key="3">
    <source>
        <dbReference type="Proteomes" id="UP000306544"/>
    </source>
</evidence>
<dbReference type="OrthoDB" id="4964896at2"/>
<accession>A0A5R9AK56</accession>
<reference evidence="2 3" key="1">
    <citation type="submission" date="2019-05" db="EMBL/GenBank/DDBJ databases">
        <title>Nesterenkonia sp. GY239, isolated from the Southern Atlantic Ocean.</title>
        <authorList>
            <person name="Zhang G."/>
        </authorList>
    </citation>
    <scope>NUCLEOTIDE SEQUENCE [LARGE SCALE GENOMIC DNA]</scope>
    <source>
        <strain evidence="2 3">GY239</strain>
    </source>
</reference>
<name>A0A5R9AK56_9MICC</name>
<comment type="caution">
    <text evidence="2">The sequence shown here is derived from an EMBL/GenBank/DDBJ whole genome shotgun (WGS) entry which is preliminary data.</text>
</comment>
<dbReference type="AlphaFoldDB" id="A0A5R9AK56"/>
<sequence length="226" mass="24099">MISGPSLRARVSAFAVLALFGVAGCGGDSDDGDPETEDGQEAAEDDFGDDPLPEPEFDDDETVALPIGLVSPAGYDWEIYDADDPARPDQPHNHQIARTEMFGCENYISVMRTVPMVTDDPTTSALEYLSSMDTSQHGDPAFLNPLASSGLDVAGAEYDGERVTVHMTGTPGSTDVCQSWQLLRQIETTARAATGAREAEVLVDEVPLSAQLGLEDRGPVTIHTLD</sequence>
<protein>
    <recommendedName>
        <fullName evidence="4">GerMN domain-containing protein</fullName>
    </recommendedName>
</protein>
<evidence type="ECO:0008006" key="4">
    <source>
        <dbReference type="Google" id="ProtNLM"/>
    </source>
</evidence>